<evidence type="ECO:0000313" key="2">
    <source>
        <dbReference type="EMBL" id="KGP72669.1"/>
    </source>
</evidence>
<evidence type="ECO:0000256" key="1">
    <source>
        <dbReference type="SAM" id="Phobius"/>
    </source>
</evidence>
<dbReference type="AlphaFoldDB" id="A0A0A2TAT5"/>
<feature type="transmembrane region" description="Helical" evidence="1">
    <location>
        <begin position="207"/>
        <end position="231"/>
    </location>
</feature>
<reference evidence="2 3" key="1">
    <citation type="journal article" date="2015" name="Stand. Genomic Sci.">
        <title>High quality draft genome sequence of the moderately halophilic bacterium Pontibacillus yanchengensis Y32(T) and comparison among Pontibacillus genomes.</title>
        <authorList>
            <person name="Huang J."/>
            <person name="Qiao Z.X."/>
            <person name="Tang J.W."/>
            <person name="Wang G."/>
        </authorList>
    </citation>
    <scope>NUCLEOTIDE SEQUENCE [LARGE SCALE GENOMIC DNA]</scope>
    <source>
        <strain evidence="2 3">Y32</strain>
    </source>
</reference>
<feature type="transmembrane region" description="Helical" evidence="1">
    <location>
        <begin position="45"/>
        <end position="71"/>
    </location>
</feature>
<dbReference type="PANTHER" id="PTHR40089:SF1">
    <property type="entry name" value="ETHANOLAMINE PERMEASE EUTH-RELATED"/>
    <property type="match status" value="1"/>
</dbReference>
<keyword evidence="1" id="KW-0812">Transmembrane</keyword>
<dbReference type="InterPro" id="IPR007441">
    <property type="entry name" value="EutH"/>
</dbReference>
<feature type="transmembrane region" description="Helical" evidence="1">
    <location>
        <begin position="237"/>
        <end position="257"/>
    </location>
</feature>
<proteinExistence type="predicted"/>
<feature type="transmembrane region" description="Helical" evidence="1">
    <location>
        <begin position="173"/>
        <end position="195"/>
    </location>
</feature>
<feature type="transmembrane region" description="Helical" evidence="1">
    <location>
        <begin position="144"/>
        <end position="167"/>
    </location>
</feature>
<feature type="transmembrane region" description="Helical" evidence="1">
    <location>
        <begin position="332"/>
        <end position="354"/>
    </location>
</feature>
<evidence type="ECO:0000313" key="3">
    <source>
        <dbReference type="Proteomes" id="UP000030147"/>
    </source>
</evidence>
<name>A0A0A2TAT5_9BACI</name>
<dbReference type="Proteomes" id="UP000030147">
    <property type="component" value="Unassembled WGS sequence"/>
</dbReference>
<dbReference type="PIRSF" id="PIRSF019466">
    <property type="entry name" value="EutH"/>
    <property type="match status" value="1"/>
</dbReference>
<gene>
    <name evidence="2" type="ORF">N782_10955</name>
</gene>
<dbReference type="eggNOG" id="COG3192">
    <property type="taxonomic scope" value="Bacteria"/>
</dbReference>
<dbReference type="OrthoDB" id="9778282at2"/>
<protein>
    <submittedName>
        <fullName evidence="2">Ethanolamine utilization protein EutH</fullName>
    </submittedName>
</protein>
<dbReference type="RefSeq" id="WP_084103053.1">
    <property type="nucleotide sequence ID" value="NZ_AVBF01000025.1"/>
</dbReference>
<comment type="caution">
    <text evidence="2">The sequence shown here is derived from an EMBL/GenBank/DDBJ whole genome shotgun (WGS) entry which is preliminary data.</text>
</comment>
<dbReference type="Pfam" id="PF04346">
    <property type="entry name" value="EutH"/>
    <property type="match status" value="1"/>
</dbReference>
<keyword evidence="1" id="KW-0472">Membrane</keyword>
<keyword evidence="1" id="KW-1133">Transmembrane helix</keyword>
<dbReference type="GO" id="GO:0005886">
    <property type="term" value="C:plasma membrane"/>
    <property type="evidence" value="ECO:0007669"/>
    <property type="project" value="TreeGrafter"/>
</dbReference>
<accession>A0A0A2TAT5</accession>
<sequence>MWFNEGLLIVMCLFMVIGAVDHYVLHNRLSLGEHFREAFMMMGPLALAMIGIISLAPVLAELLAPVVVPVFEWFGADPSMFASMILAIDMGAYPLSKSLASSEDAAIFSWAFLGTMVGPTLVFTIPVALSVVQQKDRPFFAKGILIGVMTIPAGVLTGGAVAGYEWGWMLTNLIPTIILSFFIAIGLAFFTNATIRVFSMFGKGVEYVVIVGLVTVTIQTLTEIEFLPGIAPLSEGAIIVAKITVTLAGAYPLVAFINQKAEKRFSRWGQKAGLNATSMTGLIASLAHAIPMLGTMKDMDERGKVMNAAFAVSGAFVAGSHLAFVAGVEKEMILPVIIGKLTAGVLAVGVALLVTKDLKHND</sequence>
<dbReference type="PANTHER" id="PTHR40089">
    <property type="entry name" value="ETHANOLAMINE UTILIZATION PROTEIN EUTH"/>
    <property type="match status" value="1"/>
</dbReference>
<keyword evidence="3" id="KW-1185">Reference proteome</keyword>
<feature type="transmembrane region" description="Helical" evidence="1">
    <location>
        <begin position="107"/>
        <end position="132"/>
    </location>
</feature>
<organism evidence="2 3">
    <name type="scientific">Pontibacillus yanchengensis Y32</name>
    <dbReference type="NCBI Taxonomy" id="1385514"/>
    <lineage>
        <taxon>Bacteria</taxon>
        <taxon>Bacillati</taxon>
        <taxon>Bacillota</taxon>
        <taxon>Bacilli</taxon>
        <taxon>Bacillales</taxon>
        <taxon>Bacillaceae</taxon>
        <taxon>Pontibacillus</taxon>
    </lineage>
</organism>
<dbReference type="EMBL" id="AVBF01000025">
    <property type="protein sequence ID" value="KGP72669.1"/>
    <property type="molecule type" value="Genomic_DNA"/>
</dbReference>
<feature type="transmembrane region" description="Helical" evidence="1">
    <location>
        <begin position="305"/>
        <end position="326"/>
    </location>
</feature>
<dbReference type="NCBIfam" id="NF011667">
    <property type="entry name" value="PRK15086.1-3"/>
    <property type="match status" value="1"/>
</dbReference>
<feature type="transmembrane region" description="Helical" evidence="1">
    <location>
        <begin position="6"/>
        <end position="25"/>
    </location>
</feature>
<dbReference type="GO" id="GO:0034228">
    <property type="term" value="F:ethanolamine transmembrane transporter activity"/>
    <property type="evidence" value="ECO:0007669"/>
    <property type="project" value="InterPro"/>
</dbReference>